<dbReference type="Proteomes" id="UP000183635">
    <property type="component" value="Unassembled WGS sequence"/>
</dbReference>
<accession>A0A1I3FKM7</accession>
<protein>
    <submittedName>
        <fullName evidence="1">Uncharacterized protein</fullName>
    </submittedName>
</protein>
<dbReference type="AlphaFoldDB" id="A0A1I3FKM7"/>
<dbReference type="OrthoDB" id="2059848at2"/>
<gene>
    <name evidence="1" type="ORF">SAMN04488021_1812</name>
</gene>
<evidence type="ECO:0000313" key="2">
    <source>
        <dbReference type="Proteomes" id="UP000183635"/>
    </source>
</evidence>
<reference evidence="1 2" key="1">
    <citation type="submission" date="2016-10" db="EMBL/GenBank/DDBJ databases">
        <authorList>
            <person name="de Groot N.N."/>
        </authorList>
    </citation>
    <scope>NUCLEOTIDE SEQUENCE [LARGE SCALE GENOMIC DNA]</scope>
    <source>
        <strain evidence="1 2">DSM 8537</strain>
    </source>
</reference>
<proteinExistence type="predicted"/>
<evidence type="ECO:0000313" key="1">
    <source>
        <dbReference type="EMBL" id="SFI11707.1"/>
    </source>
</evidence>
<keyword evidence="2" id="KW-1185">Reference proteome</keyword>
<sequence length="144" mass="14680">MVALTSDRNTPERVGDLRAGLAAANVRIFAGALIMRTADGHLAPGATATGAVGAGRADIAADNTGGAAGAISVDWRKGIFRFNNPAAADLITLADIGRPCFIVDDNTVARTNGSATRSPPGVVEDVDAIGVWVRLDEALTRALA</sequence>
<dbReference type="STRING" id="34004.SAMN04488021_1812"/>
<dbReference type="RefSeq" id="WP_074971287.1">
    <property type="nucleotide sequence ID" value="NZ_CBCRYP010000096.1"/>
</dbReference>
<name>A0A1I3FKM7_9RHOB</name>
<dbReference type="EMBL" id="FOPU01000081">
    <property type="protein sequence ID" value="SFI11707.1"/>
    <property type="molecule type" value="Genomic_DNA"/>
</dbReference>
<organism evidence="1 2">
    <name type="scientific">Paracoccus aminovorans</name>
    <dbReference type="NCBI Taxonomy" id="34004"/>
    <lineage>
        <taxon>Bacteria</taxon>
        <taxon>Pseudomonadati</taxon>
        <taxon>Pseudomonadota</taxon>
        <taxon>Alphaproteobacteria</taxon>
        <taxon>Rhodobacterales</taxon>
        <taxon>Paracoccaceae</taxon>
        <taxon>Paracoccus</taxon>
    </lineage>
</organism>